<evidence type="ECO:0000313" key="1">
    <source>
        <dbReference type="EMBL" id="GAI00494.1"/>
    </source>
</evidence>
<dbReference type="EMBL" id="BARV01000611">
    <property type="protein sequence ID" value="GAI00494.1"/>
    <property type="molecule type" value="Genomic_DNA"/>
</dbReference>
<name>X1M299_9ZZZZ</name>
<reference evidence="1" key="1">
    <citation type="journal article" date="2014" name="Front. Microbiol.">
        <title>High frequency of phylogenetically diverse reductive dehalogenase-homologous genes in deep subseafloor sedimentary metagenomes.</title>
        <authorList>
            <person name="Kawai M."/>
            <person name="Futagami T."/>
            <person name="Toyoda A."/>
            <person name="Takaki Y."/>
            <person name="Nishi S."/>
            <person name="Hori S."/>
            <person name="Arai W."/>
            <person name="Tsubouchi T."/>
            <person name="Morono Y."/>
            <person name="Uchiyama I."/>
            <person name="Ito T."/>
            <person name="Fujiyama A."/>
            <person name="Inagaki F."/>
            <person name="Takami H."/>
        </authorList>
    </citation>
    <scope>NUCLEOTIDE SEQUENCE</scope>
    <source>
        <strain evidence="1">Expedition CK06-06</strain>
    </source>
</reference>
<dbReference type="AlphaFoldDB" id="X1M299"/>
<comment type="caution">
    <text evidence="1">The sequence shown here is derived from an EMBL/GenBank/DDBJ whole genome shotgun (WGS) entry which is preliminary data.</text>
</comment>
<sequence length="45" mass="5395">MPADFEAFLRKLERRKPERLEKDSETYKIMASVFDSSTLLTLYHM</sequence>
<organism evidence="1">
    <name type="scientific">marine sediment metagenome</name>
    <dbReference type="NCBI Taxonomy" id="412755"/>
    <lineage>
        <taxon>unclassified sequences</taxon>
        <taxon>metagenomes</taxon>
        <taxon>ecological metagenomes</taxon>
    </lineage>
</organism>
<protein>
    <submittedName>
        <fullName evidence="1">Uncharacterized protein</fullName>
    </submittedName>
</protein>
<feature type="non-terminal residue" evidence="1">
    <location>
        <position position="45"/>
    </location>
</feature>
<accession>X1M299</accession>
<gene>
    <name evidence="1" type="ORF">S06H3_02170</name>
</gene>
<proteinExistence type="predicted"/>